<sequence>MAATATAAAKAVKRFRVENLPRQQLRAAVQTKHTNAERPIVKAANPFLPSQIAYNGHWVKPRYSLRRQKELVKKAKMSGMVGLLPPGPKLSVQEIEAARLAQTVSARPGKLQDWWLRPVEWSAEPERTKPAPKVDTPTQPISTLSVSSVDEAQQQAKARLRQERAALRVKRREMVQEAKKCGLVAMYIGRKRMFKGHKWERVLADRRRKHRILMRDMAKRVQKYKSFYRKRRPSPLAVPRANNQKLPF</sequence>
<dbReference type="OMA" id="SMERRIH"/>
<dbReference type="Proteomes" id="UP000030669">
    <property type="component" value="Unassembled WGS sequence"/>
</dbReference>
<dbReference type="AlphaFoldDB" id="S7RD45"/>
<organism evidence="2 3">
    <name type="scientific">Gloeophyllum trabeum (strain ATCC 11539 / FP-39264 / Madison 617)</name>
    <name type="common">Brown rot fungus</name>
    <dbReference type="NCBI Taxonomy" id="670483"/>
    <lineage>
        <taxon>Eukaryota</taxon>
        <taxon>Fungi</taxon>
        <taxon>Dikarya</taxon>
        <taxon>Basidiomycota</taxon>
        <taxon>Agaricomycotina</taxon>
        <taxon>Agaricomycetes</taxon>
        <taxon>Gloeophyllales</taxon>
        <taxon>Gloeophyllaceae</taxon>
        <taxon>Gloeophyllum</taxon>
    </lineage>
</organism>
<dbReference type="HOGENOM" id="CLU_058283_0_0_1"/>
<dbReference type="OrthoDB" id="18529at2759"/>
<dbReference type="PANTHER" id="PTHR28041">
    <property type="entry name" value="54S RIBOSOMAL PROTEIN L25, MITOCHONDRIAL"/>
    <property type="match status" value="1"/>
</dbReference>
<dbReference type="Pfam" id="PF18126">
    <property type="entry name" value="Mitoc_mL59"/>
    <property type="match status" value="1"/>
</dbReference>
<dbReference type="GO" id="GO:0005762">
    <property type="term" value="C:mitochondrial large ribosomal subunit"/>
    <property type="evidence" value="ECO:0007669"/>
    <property type="project" value="InterPro"/>
</dbReference>
<dbReference type="RefSeq" id="XP_007869313.1">
    <property type="nucleotide sequence ID" value="XM_007871122.1"/>
</dbReference>
<accession>S7RD45</accession>
<protein>
    <recommendedName>
        <fullName evidence="1">Large ribosomal subunit protein mL59 domain-containing protein</fullName>
    </recommendedName>
</protein>
<dbReference type="InterPro" id="IPR037507">
    <property type="entry name" value="Ribosomal_mL59"/>
</dbReference>
<dbReference type="KEGG" id="gtr:GLOTRDRAFT_112170"/>
<evidence type="ECO:0000313" key="3">
    <source>
        <dbReference type="Proteomes" id="UP000030669"/>
    </source>
</evidence>
<proteinExistence type="predicted"/>
<dbReference type="GeneID" id="19299506"/>
<dbReference type="EMBL" id="KB469308">
    <property type="protein sequence ID" value="EPQ52125.1"/>
    <property type="molecule type" value="Genomic_DNA"/>
</dbReference>
<name>S7RD45_GLOTA</name>
<evidence type="ECO:0000313" key="2">
    <source>
        <dbReference type="EMBL" id="EPQ52125.1"/>
    </source>
</evidence>
<dbReference type="eggNOG" id="ENOG502S29G">
    <property type="taxonomic scope" value="Eukaryota"/>
</dbReference>
<reference evidence="2 3" key="1">
    <citation type="journal article" date="2012" name="Science">
        <title>The Paleozoic origin of enzymatic lignin decomposition reconstructed from 31 fungal genomes.</title>
        <authorList>
            <person name="Floudas D."/>
            <person name="Binder M."/>
            <person name="Riley R."/>
            <person name="Barry K."/>
            <person name="Blanchette R.A."/>
            <person name="Henrissat B."/>
            <person name="Martinez A.T."/>
            <person name="Otillar R."/>
            <person name="Spatafora J.W."/>
            <person name="Yadav J.S."/>
            <person name="Aerts A."/>
            <person name="Benoit I."/>
            <person name="Boyd A."/>
            <person name="Carlson A."/>
            <person name="Copeland A."/>
            <person name="Coutinho P.M."/>
            <person name="de Vries R.P."/>
            <person name="Ferreira P."/>
            <person name="Findley K."/>
            <person name="Foster B."/>
            <person name="Gaskell J."/>
            <person name="Glotzer D."/>
            <person name="Gorecki P."/>
            <person name="Heitman J."/>
            <person name="Hesse C."/>
            <person name="Hori C."/>
            <person name="Igarashi K."/>
            <person name="Jurgens J.A."/>
            <person name="Kallen N."/>
            <person name="Kersten P."/>
            <person name="Kohler A."/>
            <person name="Kuees U."/>
            <person name="Kumar T.K.A."/>
            <person name="Kuo A."/>
            <person name="LaButti K."/>
            <person name="Larrondo L.F."/>
            <person name="Lindquist E."/>
            <person name="Ling A."/>
            <person name="Lombard V."/>
            <person name="Lucas S."/>
            <person name="Lundell T."/>
            <person name="Martin R."/>
            <person name="McLaughlin D.J."/>
            <person name="Morgenstern I."/>
            <person name="Morin E."/>
            <person name="Murat C."/>
            <person name="Nagy L.G."/>
            <person name="Nolan M."/>
            <person name="Ohm R.A."/>
            <person name="Patyshakuliyeva A."/>
            <person name="Rokas A."/>
            <person name="Ruiz-Duenas F.J."/>
            <person name="Sabat G."/>
            <person name="Salamov A."/>
            <person name="Samejima M."/>
            <person name="Schmutz J."/>
            <person name="Slot J.C."/>
            <person name="St John F."/>
            <person name="Stenlid J."/>
            <person name="Sun H."/>
            <person name="Sun S."/>
            <person name="Syed K."/>
            <person name="Tsang A."/>
            <person name="Wiebenga A."/>
            <person name="Young D."/>
            <person name="Pisabarro A."/>
            <person name="Eastwood D.C."/>
            <person name="Martin F."/>
            <person name="Cullen D."/>
            <person name="Grigoriev I.V."/>
            <person name="Hibbett D.S."/>
        </authorList>
    </citation>
    <scope>NUCLEOTIDE SEQUENCE [LARGE SCALE GENOMIC DNA]</scope>
    <source>
        <strain evidence="2 3">ATCC 11539</strain>
    </source>
</reference>
<evidence type="ECO:0000259" key="1">
    <source>
        <dbReference type="Pfam" id="PF18126"/>
    </source>
</evidence>
<dbReference type="PANTHER" id="PTHR28041:SF1">
    <property type="entry name" value="LARGE RIBOSOMAL SUBUNIT PROTEIN ML59"/>
    <property type="match status" value="1"/>
</dbReference>
<gene>
    <name evidence="2" type="ORF">GLOTRDRAFT_112170</name>
</gene>
<feature type="domain" description="Large ribosomal subunit protein mL59" evidence="1">
    <location>
        <begin position="11"/>
        <end position="226"/>
    </location>
</feature>
<dbReference type="GO" id="GO:0003735">
    <property type="term" value="F:structural constituent of ribosome"/>
    <property type="evidence" value="ECO:0007669"/>
    <property type="project" value="InterPro"/>
</dbReference>
<keyword evidence="3" id="KW-1185">Reference proteome</keyword>
<dbReference type="InterPro" id="IPR040922">
    <property type="entry name" value="Ribosomal_mL59_dom"/>
</dbReference>
<dbReference type="STRING" id="670483.S7RD45"/>